<dbReference type="NCBIfam" id="TIGR01764">
    <property type="entry name" value="excise"/>
    <property type="match status" value="1"/>
</dbReference>
<reference evidence="2 3" key="1">
    <citation type="submission" date="2023-03" db="EMBL/GenBank/DDBJ databases">
        <title>Complete genome of Arcanobacterium canis strain DSM 25104 isolated in 2010 from a canine otitis externa in Germany.</title>
        <authorList>
            <person name="Borowiak M."/>
            <person name="Kreitlow A."/>
            <person name="Malorny B."/>
            <person name="Laemmler C."/>
            <person name="Prenger-Berninghoff E."/>
            <person name="Ploetz M."/>
            <person name="Abdulmawjood A."/>
        </authorList>
    </citation>
    <scope>NUCLEOTIDE SEQUENCE [LARGE SCALE GENOMIC DNA]</scope>
    <source>
        <strain evidence="2 3">DSM 25104</strain>
    </source>
</reference>
<feature type="domain" description="Helix-turn-helix" evidence="1">
    <location>
        <begin position="14"/>
        <end position="58"/>
    </location>
</feature>
<evidence type="ECO:0000259" key="1">
    <source>
        <dbReference type="Pfam" id="PF12728"/>
    </source>
</evidence>
<dbReference type="RefSeq" id="WP_278013092.1">
    <property type="nucleotide sequence ID" value="NZ_CP121208.1"/>
</dbReference>
<protein>
    <submittedName>
        <fullName evidence="2">Helix-turn-helix domain-containing protein</fullName>
    </submittedName>
</protein>
<keyword evidence="3" id="KW-1185">Reference proteome</keyword>
<dbReference type="Pfam" id="PF12728">
    <property type="entry name" value="HTH_17"/>
    <property type="match status" value="1"/>
</dbReference>
<evidence type="ECO:0000313" key="2">
    <source>
        <dbReference type="EMBL" id="WFM83697.1"/>
    </source>
</evidence>
<proteinExistence type="predicted"/>
<dbReference type="Proteomes" id="UP001215216">
    <property type="component" value="Chromosome"/>
</dbReference>
<evidence type="ECO:0000313" key="3">
    <source>
        <dbReference type="Proteomes" id="UP001215216"/>
    </source>
</evidence>
<name>A0ABY8FZF2_9ACTO</name>
<dbReference type="InterPro" id="IPR010093">
    <property type="entry name" value="SinI_DNA-bd"/>
</dbReference>
<gene>
    <name evidence="2" type="ORF">P7079_01575</name>
</gene>
<sequence length="97" mass="10813">MRTYSPASERTHYLTLQEAVAEGFGAYSTLRSWIAQGRLPAYKTGKRVKVLREDLEALAVPVHGDPVERHVKALVDAAPRLNDEQIARLRFVLGGAR</sequence>
<dbReference type="EMBL" id="CP121208">
    <property type="protein sequence ID" value="WFM83697.1"/>
    <property type="molecule type" value="Genomic_DNA"/>
</dbReference>
<dbReference type="InterPro" id="IPR041657">
    <property type="entry name" value="HTH_17"/>
</dbReference>
<organism evidence="2 3">
    <name type="scientific">Arcanobacterium canis</name>
    <dbReference type="NCBI Taxonomy" id="999183"/>
    <lineage>
        <taxon>Bacteria</taxon>
        <taxon>Bacillati</taxon>
        <taxon>Actinomycetota</taxon>
        <taxon>Actinomycetes</taxon>
        <taxon>Actinomycetales</taxon>
        <taxon>Actinomycetaceae</taxon>
        <taxon>Arcanobacterium</taxon>
    </lineage>
</organism>
<accession>A0ABY8FZF2</accession>